<feature type="compositionally biased region" description="Polar residues" evidence="1">
    <location>
        <begin position="1"/>
        <end position="10"/>
    </location>
</feature>
<dbReference type="InterPro" id="IPR040381">
    <property type="entry name" value="At4g14450-like"/>
</dbReference>
<comment type="caution">
    <text evidence="2">The sequence shown here is derived from an EMBL/GenBank/DDBJ whole genome shotgun (WGS) entry which is preliminary data.</text>
</comment>
<protein>
    <submittedName>
        <fullName evidence="2">Uncharacterized protein</fullName>
    </submittedName>
</protein>
<feature type="region of interest" description="Disordered" evidence="1">
    <location>
        <begin position="1"/>
        <end position="23"/>
    </location>
</feature>
<dbReference type="PANTHER" id="PTHR33912:SF12">
    <property type="entry name" value="ATBET12"/>
    <property type="match status" value="1"/>
</dbReference>
<name>A0ABS8UMC0_DATST</name>
<evidence type="ECO:0000256" key="1">
    <source>
        <dbReference type="SAM" id="MobiDB-lite"/>
    </source>
</evidence>
<proteinExistence type="predicted"/>
<organism evidence="2 3">
    <name type="scientific">Datura stramonium</name>
    <name type="common">Jimsonweed</name>
    <name type="synonym">Common thornapple</name>
    <dbReference type="NCBI Taxonomy" id="4076"/>
    <lineage>
        <taxon>Eukaryota</taxon>
        <taxon>Viridiplantae</taxon>
        <taxon>Streptophyta</taxon>
        <taxon>Embryophyta</taxon>
        <taxon>Tracheophyta</taxon>
        <taxon>Spermatophyta</taxon>
        <taxon>Magnoliopsida</taxon>
        <taxon>eudicotyledons</taxon>
        <taxon>Gunneridae</taxon>
        <taxon>Pentapetalae</taxon>
        <taxon>asterids</taxon>
        <taxon>lamiids</taxon>
        <taxon>Solanales</taxon>
        <taxon>Solanaceae</taxon>
        <taxon>Solanoideae</taxon>
        <taxon>Datureae</taxon>
        <taxon>Datura</taxon>
    </lineage>
</organism>
<accession>A0ABS8UMC0</accession>
<keyword evidence="3" id="KW-1185">Reference proteome</keyword>
<dbReference type="EMBL" id="JACEIK010002244">
    <property type="protein sequence ID" value="MCD9559949.1"/>
    <property type="molecule type" value="Genomic_DNA"/>
</dbReference>
<sequence>MADAKQSTICSGDPRQPSRLQRRAPAWIQINRSTDWNVAIPLLSPLISSTESSNLTATINSISGNKEEVKKEKSPAVLVFKKWQHPATPFCYEQPSRLQRRAPASIQINRSTDWDVDIPLLSLLISSPESSNLTAAINLIFRSKEEVKKEKSPAVLVFKKWQHPATPFSY</sequence>
<dbReference type="Proteomes" id="UP000823775">
    <property type="component" value="Unassembled WGS sequence"/>
</dbReference>
<gene>
    <name evidence="2" type="ORF">HAX54_018328</name>
</gene>
<dbReference type="PANTHER" id="PTHR33912">
    <property type="entry name" value="OS01G0939400 PROTEIN"/>
    <property type="match status" value="1"/>
</dbReference>
<evidence type="ECO:0000313" key="3">
    <source>
        <dbReference type="Proteomes" id="UP000823775"/>
    </source>
</evidence>
<evidence type="ECO:0000313" key="2">
    <source>
        <dbReference type="EMBL" id="MCD9559949.1"/>
    </source>
</evidence>
<reference evidence="2 3" key="1">
    <citation type="journal article" date="2021" name="BMC Genomics">
        <title>Datura genome reveals duplications of psychoactive alkaloid biosynthetic genes and high mutation rate following tissue culture.</title>
        <authorList>
            <person name="Rajewski A."/>
            <person name="Carter-House D."/>
            <person name="Stajich J."/>
            <person name="Litt A."/>
        </authorList>
    </citation>
    <scope>NUCLEOTIDE SEQUENCE [LARGE SCALE GENOMIC DNA]</scope>
    <source>
        <strain evidence="2">AR-01</strain>
    </source>
</reference>